<feature type="binding site" evidence="16">
    <location>
        <position position="76"/>
    </location>
    <ligand>
        <name>Mg(2+)</name>
        <dbReference type="ChEBI" id="CHEBI:18420"/>
        <label>1</label>
        <note>catalytic</note>
    </ligand>
</feature>
<keyword evidence="5 14" id="KW-0808">Transferase</keyword>
<dbReference type="Pfam" id="PF14413">
    <property type="entry name" value="Thg1C"/>
    <property type="match status" value="1"/>
</dbReference>
<dbReference type="PANTHER" id="PTHR12729">
    <property type="entry name" value="TRNA(HIS) GUANYLYLTRANSFERASE-RELATED"/>
    <property type="match status" value="1"/>
</dbReference>
<organism evidence="19 20">
    <name type="scientific">Bombardia bombarda</name>
    <dbReference type="NCBI Taxonomy" id="252184"/>
    <lineage>
        <taxon>Eukaryota</taxon>
        <taxon>Fungi</taxon>
        <taxon>Dikarya</taxon>
        <taxon>Ascomycota</taxon>
        <taxon>Pezizomycotina</taxon>
        <taxon>Sordariomycetes</taxon>
        <taxon>Sordariomycetidae</taxon>
        <taxon>Sordariales</taxon>
        <taxon>Lasiosphaeriaceae</taxon>
        <taxon>Bombardia</taxon>
    </lineage>
</organism>
<dbReference type="GO" id="GO:0005525">
    <property type="term" value="F:GTP binding"/>
    <property type="evidence" value="ECO:0007669"/>
    <property type="project" value="UniProtKB-UniRule"/>
</dbReference>
<comment type="cofactor">
    <cofactor evidence="16">
        <name>Mg(2+)</name>
        <dbReference type="ChEBI" id="CHEBI:18420"/>
    </cofactor>
    <text evidence="16">Binds 2 magnesium ions per subunit.</text>
</comment>
<dbReference type="InterPro" id="IPR007537">
    <property type="entry name" value="tRNAHis_GuaTrfase_Thg1"/>
</dbReference>
<keyword evidence="10 14" id="KW-0460">Magnesium</keyword>
<dbReference type="PIRSF" id="PIRSF028980">
    <property type="entry name" value="tRNAHis_guanylyltransferase"/>
    <property type="match status" value="1"/>
</dbReference>
<keyword evidence="8 14" id="KW-0479">Metal-binding</keyword>
<name>A0AA40CAB0_9PEZI</name>
<keyword evidence="9 14" id="KW-0547">Nucleotide-binding</keyword>
<feature type="domain" description="tRNAHis guanylyltransferase catalytic" evidence="17">
    <location>
        <begin position="6"/>
        <end position="136"/>
    </location>
</feature>
<evidence type="ECO:0000259" key="18">
    <source>
        <dbReference type="Pfam" id="PF14413"/>
    </source>
</evidence>
<dbReference type="GO" id="GO:0008193">
    <property type="term" value="F:tRNA guanylyltransferase activity"/>
    <property type="evidence" value="ECO:0007669"/>
    <property type="project" value="UniProtKB-UniRule"/>
</dbReference>
<dbReference type="Proteomes" id="UP001174934">
    <property type="component" value="Unassembled WGS sequence"/>
</dbReference>
<gene>
    <name evidence="19" type="ORF">B0T17DRAFT_615745</name>
</gene>
<dbReference type="Gene3D" id="3.30.70.3000">
    <property type="match status" value="1"/>
</dbReference>
<dbReference type="InterPro" id="IPR024956">
    <property type="entry name" value="tRNAHis_GuaTrfase_cat"/>
</dbReference>
<dbReference type="InterPro" id="IPR038469">
    <property type="entry name" value="tRNAHis_GuaTrfase_Thg1_sf"/>
</dbReference>
<evidence type="ECO:0000256" key="8">
    <source>
        <dbReference type="ARBA" id="ARBA00022723"/>
    </source>
</evidence>
<comment type="function">
    <text evidence="1 14">Adds a GMP to the 5'-end of tRNA(His) after transcription and RNase P cleavage.</text>
</comment>
<evidence type="ECO:0000313" key="20">
    <source>
        <dbReference type="Proteomes" id="UP001174934"/>
    </source>
</evidence>
<evidence type="ECO:0000256" key="11">
    <source>
        <dbReference type="ARBA" id="ARBA00023134"/>
    </source>
</evidence>
<dbReference type="EMBL" id="JAULSR010000002">
    <property type="protein sequence ID" value="KAK0630038.1"/>
    <property type="molecule type" value="Genomic_DNA"/>
</dbReference>
<evidence type="ECO:0000256" key="2">
    <source>
        <dbReference type="ARBA" id="ARBA00010113"/>
    </source>
</evidence>
<evidence type="ECO:0000256" key="16">
    <source>
        <dbReference type="PIRSR" id="PIRSR028980-2"/>
    </source>
</evidence>
<evidence type="ECO:0000256" key="9">
    <source>
        <dbReference type="ARBA" id="ARBA00022741"/>
    </source>
</evidence>
<evidence type="ECO:0000256" key="7">
    <source>
        <dbReference type="ARBA" id="ARBA00022695"/>
    </source>
</evidence>
<keyword evidence="11 14" id="KW-0342">GTP-binding</keyword>
<sequence length="276" mass="31911">MANSKFEYVKHFEQPDNLLPNTWVVVRIDGRGFTKFATKYAFEKPNDKRALDLMNAAARAVLADCQDITIAYGISDEYSFVFHKSTALFERRASKLVSTVVSTFTAYYIYLWSTYFPDTPLTTPLPSFDGRAVCYPSVQNLRDYMSWRQVDCHINNLYNTTFWALIQLGGTRAADKNEILFSRFSINYNNEPEMYKKGSVVFRDYELVEPGTHNVAQEIEGIVEPVQQSKTQTEKDKKRRSKARIVVEHLDIVGDDFWDRRPWLLSNTPGKIPKEP</sequence>
<keyword evidence="20" id="KW-1185">Reference proteome</keyword>
<comment type="similarity">
    <text evidence="2 14">Belongs to the tRNA(His) guanylyltransferase family.</text>
</comment>
<comment type="catalytic activity">
    <reaction evidence="13 14">
        <text>a 5'-end ribonucleotide-tRNA(His) + GTP + ATP + H2O = a 5'-end phospho-guanosine-ribonucleotide-tRNA(His) + AMP + 2 diphosphate + H(+)</text>
        <dbReference type="Rhea" id="RHEA:54564"/>
        <dbReference type="Rhea" id="RHEA-COMP:14193"/>
        <dbReference type="Rhea" id="RHEA-COMP:14917"/>
        <dbReference type="ChEBI" id="CHEBI:15377"/>
        <dbReference type="ChEBI" id="CHEBI:15378"/>
        <dbReference type="ChEBI" id="CHEBI:30616"/>
        <dbReference type="ChEBI" id="CHEBI:33019"/>
        <dbReference type="ChEBI" id="CHEBI:37565"/>
        <dbReference type="ChEBI" id="CHEBI:138282"/>
        <dbReference type="ChEBI" id="CHEBI:141847"/>
        <dbReference type="ChEBI" id="CHEBI:456215"/>
        <dbReference type="EC" id="2.7.7.79"/>
    </reaction>
</comment>
<evidence type="ECO:0000256" key="13">
    <source>
        <dbReference type="ARBA" id="ARBA00047281"/>
    </source>
</evidence>
<evidence type="ECO:0000256" key="3">
    <source>
        <dbReference type="ARBA" id="ARBA00012511"/>
    </source>
</evidence>
<keyword evidence="6 14" id="KW-0819">tRNA processing</keyword>
<evidence type="ECO:0000313" key="19">
    <source>
        <dbReference type="EMBL" id="KAK0630038.1"/>
    </source>
</evidence>
<dbReference type="EC" id="2.7.7.79" evidence="3 14"/>
<proteinExistence type="inferred from homology"/>
<accession>A0AA40CAB0</accession>
<dbReference type="GO" id="GO:0000287">
    <property type="term" value="F:magnesium ion binding"/>
    <property type="evidence" value="ECO:0007669"/>
    <property type="project" value="UniProtKB-UniRule"/>
</dbReference>
<dbReference type="InterPro" id="IPR025845">
    <property type="entry name" value="Thg1_C_dom"/>
</dbReference>
<feature type="binding site" evidence="16">
    <location>
        <position position="29"/>
    </location>
    <ligand>
        <name>Mg(2+)</name>
        <dbReference type="ChEBI" id="CHEBI:18420"/>
        <label>1</label>
        <note>catalytic</note>
    </ligand>
</feature>
<protein>
    <recommendedName>
        <fullName evidence="4 14">tRNA(His) guanylyltransferase</fullName>
        <ecNumber evidence="3 14">2.7.7.79</ecNumber>
    </recommendedName>
    <alternativeName>
        <fullName evidence="12 14">tRNA-histidine guanylyltransferase</fullName>
    </alternativeName>
</protein>
<feature type="domain" description="Thg1 C-terminal" evidence="18">
    <location>
        <begin position="139"/>
        <end position="253"/>
    </location>
</feature>
<comment type="caution">
    <text evidence="19">The sequence shown here is derived from an EMBL/GenBank/DDBJ whole genome shotgun (WGS) entry which is preliminary data.</text>
</comment>
<evidence type="ECO:0000256" key="6">
    <source>
        <dbReference type="ARBA" id="ARBA00022694"/>
    </source>
</evidence>
<feature type="binding site" evidence="15">
    <location>
        <begin position="75"/>
        <end position="76"/>
    </location>
    <ligand>
        <name>GTP</name>
        <dbReference type="ChEBI" id="CHEBI:37565"/>
    </ligand>
</feature>
<evidence type="ECO:0000256" key="12">
    <source>
        <dbReference type="ARBA" id="ARBA00032480"/>
    </source>
</evidence>
<dbReference type="PANTHER" id="PTHR12729:SF6">
    <property type="entry name" value="TRNA(HIS) GUANYLYLTRANSFERASE-RELATED"/>
    <property type="match status" value="1"/>
</dbReference>
<dbReference type="FunFam" id="3.30.70.3000:FF:000001">
    <property type="entry name" value="tRNA(His) guanylyltransferase"/>
    <property type="match status" value="1"/>
</dbReference>
<evidence type="ECO:0000256" key="10">
    <source>
        <dbReference type="ARBA" id="ARBA00022842"/>
    </source>
</evidence>
<dbReference type="GO" id="GO:0006400">
    <property type="term" value="P:tRNA modification"/>
    <property type="evidence" value="ECO:0007669"/>
    <property type="project" value="UniProtKB-UniRule"/>
</dbReference>
<evidence type="ECO:0000256" key="5">
    <source>
        <dbReference type="ARBA" id="ARBA00022679"/>
    </source>
</evidence>
<feature type="binding site" evidence="16">
    <location>
        <position position="29"/>
    </location>
    <ligand>
        <name>Mg(2+)</name>
        <dbReference type="ChEBI" id="CHEBI:18420"/>
        <label>2</label>
        <note>catalytic</note>
    </ligand>
</feature>
<reference evidence="19" key="1">
    <citation type="submission" date="2023-06" db="EMBL/GenBank/DDBJ databases">
        <title>Genome-scale phylogeny and comparative genomics of the fungal order Sordariales.</title>
        <authorList>
            <consortium name="Lawrence Berkeley National Laboratory"/>
            <person name="Hensen N."/>
            <person name="Bonometti L."/>
            <person name="Westerberg I."/>
            <person name="Brannstrom I.O."/>
            <person name="Guillou S."/>
            <person name="Cros-Aarteil S."/>
            <person name="Calhoun S."/>
            <person name="Haridas S."/>
            <person name="Kuo A."/>
            <person name="Mondo S."/>
            <person name="Pangilinan J."/>
            <person name="Riley R."/>
            <person name="LaButti K."/>
            <person name="Andreopoulos B."/>
            <person name="Lipzen A."/>
            <person name="Chen C."/>
            <person name="Yanf M."/>
            <person name="Daum C."/>
            <person name="Ng V."/>
            <person name="Clum A."/>
            <person name="Steindorff A."/>
            <person name="Ohm R."/>
            <person name="Martin F."/>
            <person name="Silar P."/>
            <person name="Natvig D."/>
            <person name="Lalanne C."/>
            <person name="Gautier V."/>
            <person name="Ament-velasquez S.L."/>
            <person name="Kruys A."/>
            <person name="Hutchinson M.I."/>
            <person name="Powell A.J."/>
            <person name="Barry K."/>
            <person name="Miller A.N."/>
            <person name="Grigoriev I.V."/>
            <person name="Debuchy R."/>
            <person name="Gladieux P."/>
            <person name="Thoren M.H."/>
            <person name="Johannesson H."/>
        </authorList>
    </citation>
    <scope>NUCLEOTIDE SEQUENCE</scope>
    <source>
        <strain evidence="19">SMH3391-2</strain>
    </source>
</reference>
<feature type="binding site" evidence="16">
    <location>
        <position position="76"/>
    </location>
    <ligand>
        <name>Mg(2+)</name>
        <dbReference type="ChEBI" id="CHEBI:18420"/>
        <label>2</label>
        <note>catalytic</note>
    </ligand>
</feature>
<dbReference type="Pfam" id="PF04446">
    <property type="entry name" value="Thg1"/>
    <property type="match status" value="1"/>
</dbReference>
<evidence type="ECO:0000259" key="17">
    <source>
        <dbReference type="Pfam" id="PF04446"/>
    </source>
</evidence>
<dbReference type="AlphaFoldDB" id="A0AA40CAB0"/>
<evidence type="ECO:0000256" key="15">
    <source>
        <dbReference type="PIRSR" id="PIRSR028980-1"/>
    </source>
</evidence>
<keyword evidence="7 14" id="KW-0548">Nucleotidyltransferase</keyword>
<evidence type="ECO:0000256" key="14">
    <source>
        <dbReference type="PIRNR" id="PIRNR028980"/>
    </source>
</evidence>
<evidence type="ECO:0000256" key="1">
    <source>
        <dbReference type="ARBA" id="ARBA00002939"/>
    </source>
</evidence>
<feature type="binding site" evidence="16">
    <location>
        <position position="30"/>
    </location>
    <ligand>
        <name>Mg(2+)</name>
        <dbReference type="ChEBI" id="CHEBI:18420"/>
        <label>1</label>
        <note>catalytic</note>
    </ligand>
</feature>
<evidence type="ECO:0000256" key="4">
    <source>
        <dbReference type="ARBA" id="ARBA00015443"/>
    </source>
</evidence>